<evidence type="ECO:0000256" key="1">
    <source>
        <dbReference type="ARBA" id="ARBA00004202"/>
    </source>
</evidence>
<dbReference type="PANTHER" id="PTHR42771:SF4">
    <property type="entry name" value="IRON(3+)-HYDROXAMATE IMPORT ATP-BINDING PROTEIN FHUC"/>
    <property type="match status" value="1"/>
</dbReference>
<accession>A0ABR7N8C3</accession>
<dbReference type="GO" id="GO:0005524">
    <property type="term" value="F:ATP binding"/>
    <property type="evidence" value="ECO:0007669"/>
    <property type="project" value="UniProtKB-KW"/>
</dbReference>
<keyword evidence="8" id="KW-0406">Ion transport</keyword>
<sequence length="364" mass="40572">MSEYFVYTDKMTVGYNGVPLIKDIEIRLKKGEILTLIGPNGAGKSTILKSITRQLSLIAGTVYIDQKSIKEMTEKDTAKKMAVVLTERIRPELMTCEDVVNTGRYPYTGRLGILSEEDHQKVREAMKLVHASELADCDFSAISDGQRQRVLLARAICQEPEIIILDEPTSFLDIRHKLELLTILKDMVSKKNVAVIMSLHELDLAQKISDQVICVHGSAIERYGEPEDIFTSEYIKKLYGVTKGSYNADFGCLELEPPSGTPEVFVIAGNGSGIPVFRKLQRKGIPFAAGVLHENDVDCQVAKALAAEVVTEKAFCEISTEAYEKARKIMNSCKKVICCVQEYGPMNERNRLLEKEARENGNCV</sequence>
<dbReference type="CDD" id="cd03214">
    <property type="entry name" value="ABC_Iron-Siderophores_B12_Hemin"/>
    <property type="match status" value="1"/>
</dbReference>
<comment type="caution">
    <text evidence="11">The sequence shown here is derived from an EMBL/GenBank/DDBJ whole genome shotgun (WGS) entry which is preliminary data.</text>
</comment>
<dbReference type="InterPro" id="IPR027417">
    <property type="entry name" value="P-loop_NTPase"/>
</dbReference>
<dbReference type="PANTHER" id="PTHR42771">
    <property type="entry name" value="IRON(3+)-HYDROXAMATE IMPORT ATP-BINDING PROTEIN FHUC"/>
    <property type="match status" value="1"/>
</dbReference>
<keyword evidence="9" id="KW-0472">Membrane</keyword>
<keyword evidence="3" id="KW-1003">Cell membrane</keyword>
<reference evidence="11 12" key="1">
    <citation type="submission" date="2020-08" db="EMBL/GenBank/DDBJ databases">
        <title>Genome public.</title>
        <authorList>
            <person name="Liu C."/>
            <person name="Sun Q."/>
        </authorList>
    </citation>
    <scope>NUCLEOTIDE SEQUENCE [LARGE SCALE GENOMIC DNA]</scope>
    <source>
        <strain evidence="11 12">NSJ-46</strain>
    </source>
</reference>
<dbReference type="InterPro" id="IPR003439">
    <property type="entry name" value="ABC_transporter-like_ATP-bd"/>
</dbReference>
<evidence type="ECO:0000256" key="9">
    <source>
        <dbReference type="ARBA" id="ARBA00023136"/>
    </source>
</evidence>
<dbReference type="SMART" id="SM00382">
    <property type="entry name" value="AAA"/>
    <property type="match status" value="1"/>
</dbReference>
<evidence type="ECO:0000313" key="11">
    <source>
        <dbReference type="EMBL" id="MBC8572641.1"/>
    </source>
</evidence>
<dbReference type="Pfam" id="PF00005">
    <property type="entry name" value="ABC_tran"/>
    <property type="match status" value="1"/>
</dbReference>
<evidence type="ECO:0000256" key="4">
    <source>
        <dbReference type="ARBA" id="ARBA00022496"/>
    </source>
</evidence>
<evidence type="ECO:0000313" key="12">
    <source>
        <dbReference type="Proteomes" id="UP000657421"/>
    </source>
</evidence>
<evidence type="ECO:0000256" key="5">
    <source>
        <dbReference type="ARBA" id="ARBA00022741"/>
    </source>
</evidence>
<protein>
    <submittedName>
        <fullName evidence="11">ABC transporter ATP-binding protein</fullName>
    </submittedName>
</protein>
<dbReference type="RefSeq" id="WP_249307670.1">
    <property type="nucleotide sequence ID" value="NZ_JACRSZ010000004.1"/>
</dbReference>
<dbReference type="InterPro" id="IPR051535">
    <property type="entry name" value="Siderophore_ABC-ATPase"/>
</dbReference>
<keyword evidence="4" id="KW-0410">Iron transport</keyword>
<dbReference type="EMBL" id="JACRSZ010000004">
    <property type="protein sequence ID" value="MBC8572641.1"/>
    <property type="molecule type" value="Genomic_DNA"/>
</dbReference>
<organism evidence="11 12">
    <name type="scientific">Jingyaoa shaoxingensis</name>
    <dbReference type="NCBI Taxonomy" id="2763671"/>
    <lineage>
        <taxon>Bacteria</taxon>
        <taxon>Bacillati</taxon>
        <taxon>Bacillota</taxon>
        <taxon>Clostridia</taxon>
        <taxon>Lachnospirales</taxon>
        <taxon>Lachnospiraceae</taxon>
        <taxon>Jingyaoa</taxon>
    </lineage>
</organism>
<evidence type="ECO:0000259" key="10">
    <source>
        <dbReference type="PROSITE" id="PS50893"/>
    </source>
</evidence>
<evidence type="ECO:0000256" key="8">
    <source>
        <dbReference type="ARBA" id="ARBA00023065"/>
    </source>
</evidence>
<keyword evidence="5" id="KW-0547">Nucleotide-binding</keyword>
<keyword evidence="12" id="KW-1185">Reference proteome</keyword>
<keyword evidence="7" id="KW-0408">Iron</keyword>
<dbReference type="InterPro" id="IPR003593">
    <property type="entry name" value="AAA+_ATPase"/>
</dbReference>
<gene>
    <name evidence="11" type="ORF">H8716_06005</name>
</gene>
<name>A0ABR7N8C3_9FIRM</name>
<proteinExistence type="predicted"/>
<keyword evidence="6 11" id="KW-0067">ATP-binding</keyword>
<comment type="subcellular location">
    <subcellularLocation>
        <location evidence="1">Cell membrane</location>
        <topology evidence="1">Peripheral membrane protein</topology>
    </subcellularLocation>
</comment>
<dbReference type="SUPFAM" id="SSF52540">
    <property type="entry name" value="P-loop containing nucleoside triphosphate hydrolases"/>
    <property type="match status" value="1"/>
</dbReference>
<evidence type="ECO:0000256" key="6">
    <source>
        <dbReference type="ARBA" id="ARBA00022840"/>
    </source>
</evidence>
<dbReference type="Proteomes" id="UP000657421">
    <property type="component" value="Unassembled WGS sequence"/>
</dbReference>
<evidence type="ECO:0000256" key="2">
    <source>
        <dbReference type="ARBA" id="ARBA00022448"/>
    </source>
</evidence>
<dbReference type="PROSITE" id="PS50893">
    <property type="entry name" value="ABC_TRANSPORTER_2"/>
    <property type="match status" value="1"/>
</dbReference>
<keyword evidence="2" id="KW-0813">Transport</keyword>
<feature type="domain" description="ABC transporter" evidence="10">
    <location>
        <begin position="6"/>
        <end position="242"/>
    </location>
</feature>
<evidence type="ECO:0000256" key="3">
    <source>
        <dbReference type="ARBA" id="ARBA00022475"/>
    </source>
</evidence>
<evidence type="ECO:0000256" key="7">
    <source>
        <dbReference type="ARBA" id="ARBA00023004"/>
    </source>
</evidence>
<dbReference type="Gene3D" id="3.40.50.300">
    <property type="entry name" value="P-loop containing nucleotide triphosphate hydrolases"/>
    <property type="match status" value="1"/>
</dbReference>